<dbReference type="VEuPathDB" id="FungiDB:yc1106_06907"/>
<sequence>MSSVSPLKRLLSPSLLSLLPLPIARRVSGTRGVAKEASVTVKTVKPLYERHPRPQLKPSAAVVSRNKLPATKALASATRQSAAAPRKPSPLPLRACARSDYKQTPEFAFDNSRIPRPVRPALKAGPVRTTLGMRVRLADVSRYLKARRMFLSVAQPEEVASCAEKILEKGQDALDVPVPSAKETAVEPQCQASAGTSACKSPKEDIKAASAVLAPTNAKVVKKIGRAPTPKVAKPRPTTVAKVDKKTMVATKPQSLRKVSPLARRQKLVEKSRPGVDRKIKPANRGQPKAVVSQPLAAKPALRTTRAADSAVVKKQVSFVEGLSSDVAVKQPLVPGSAPTVIHSSRSPLANPRAKHVFTAKTAGSVTLKRRFLDRFASVQAYEAQRRKDALAAGEQPGLGQLDYGNSVFRIALQASEVIASDDIGMLMDVSSLGKAAPQTGGRGRKVPVWVFGSFKEPFRPAAIPKERAPVHRKPKA</sequence>
<reference evidence="2" key="1">
    <citation type="submission" date="2021-12" db="EMBL/GenBank/DDBJ databases">
        <title>Curvularia clavata genome.</title>
        <authorList>
            <person name="Cao Y."/>
        </authorList>
    </citation>
    <scope>NUCLEOTIDE SEQUENCE</scope>
    <source>
        <strain evidence="2">Yc1106</strain>
    </source>
</reference>
<dbReference type="EMBL" id="CP089278">
    <property type="protein sequence ID" value="USP79633.1"/>
    <property type="molecule type" value="Genomic_DNA"/>
</dbReference>
<evidence type="ECO:0000313" key="3">
    <source>
        <dbReference type="Proteomes" id="UP001056012"/>
    </source>
</evidence>
<proteinExistence type="predicted"/>
<gene>
    <name evidence="2" type="ORF">yc1106_06907</name>
</gene>
<evidence type="ECO:0000313" key="2">
    <source>
        <dbReference type="EMBL" id="USP79633.1"/>
    </source>
</evidence>
<dbReference type="OrthoDB" id="3692694at2759"/>
<evidence type="ECO:0000256" key="1">
    <source>
        <dbReference type="SAM" id="MobiDB-lite"/>
    </source>
</evidence>
<keyword evidence="3" id="KW-1185">Reference proteome</keyword>
<dbReference type="Proteomes" id="UP001056012">
    <property type="component" value="Chromosome 5"/>
</dbReference>
<protein>
    <submittedName>
        <fullName evidence="2">Uncharacterized protein</fullName>
    </submittedName>
</protein>
<organism evidence="2 3">
    <name type="scientific">Curvularia clavata</name>
    <dbReference type="NCBI Taxonomy" id="95742"/>
    <lineage>
        <taxon>Eukaryota</taxon>
        <taxon>Fungi</taxon>
        <taxon>Dikarya</taxon>
        <taxon>Ascomycota</taxon>
        <taxon>Pezizomycotina</taxon>
        <taxon>Dothideomycetes</taxon>
        <taxon>Pleosporomycetidae</taxon>
        <taxon>Pleosporales</taxon>
        <taxon>Pleosporineae</taxon>
        <taxon>Pleosporaceae</taxon>
        <taxon>Curvularia</taxon>
    </lineage>
</organism>
<name>A0A9Q8ZF74_CURCL</name>
<feature type="compositionally biased region" description="Basic and acidic residues" evidence="1">
    <location>
        <begin position="270"/>
        <end position="280"/>
    </location>
</feature>
<dbReference type="AlphaFoldDB" id="A0A9Q8ZF74"/>
<feature type="region of interest" description="Disordered" evidence="1">
    <location>
        <begin position="270"/>
        <end position="289"/>
    </location>
</feature>
<accession>A0A9Q8ZF74</accession>